<reference evidence="8" key="1">
    <citation type="submission" date="2021-04" db="EMBL/GenBank/DDBJ databases">
        <title>Oceanospirillales bacteria with DddD are important DMSP degraders in coastal seawater.</title>
        <authorList>
            <person name="Liu J."/>
        </authorList>
    </citation>
    <scope>NUCLEOTIDE SEQUENCE</scope>
    <source>
        <strain evidence="8">D13-4</strain>
    </source>
</reference>
<evidence type="ECO:0000259" key="7">
    <source>
        <dbReference type="Pfam" id="PF00892"/>
    </source>
</evidence>
<evidence type="ECO:0000256" key="5">
    <source>
        <dbReference type="ARBA" id="ARBA00023136"/>
    </source>
</evidence>
<dbReference type="EMBL" id="CP073346">
    <property type="protein sequence ID" value="UTW06089.1"/>
    <property type="molecule type" value="Genomic_DNA"/>
</dbReference>
<protein>
    <submittedName>
        <fullName evidence="8">DMT family transporter</fullName>
    </submittedName>
</protein>
<dbReference type="Pfam" id="PF00892">
    <property type="entry name" value="EamA"/>
    <property type="match status" value="2"/>
</dbReference>
<dbReference type="SUPFAM" id="SSF103481">
    <property type="entry name" value="Multidrug resistance efflux transporter EmrE"/>
    <property type="match status" value="2"/>
</dbReference>
<accession>A0ABY5H260</accession>
<dbReference type="Proteomes" id="UP001059672">
    <property type="component" value="Chromosome"/>
</dbReference>
<dbReference type="RefSeq" id="WP_255836667.1">
    <property type="nucleotide sequence ID" value="NZ_CP073346.1"/>
</dbReference>
<name>A0ABY5H260_9PSED</name>
<comment type="similarity">
    <text evidence="2">Belongs to the EamA transporter family.</text>
</comment>
<keyword evidence="9" id="KW-1185">Reference proteome</keyword>
<dbReference type="InterPro" id="IPR000620">
    <property type="entry name" value="EamA_dom"/>
</dbReference>
<feature type="transmembrane region" description="Helical" evidence="6">
    <location>
        <begin position="212"/>
        <end position="228"/>
    </location>
</feature>
<dbReference type="PANTHER" id="PTHR32322">
    <property type="entry name" value="INNER MEMBRANE TRANSPORTER"/>
    <property type="match status" value="1"/>
</dbReference>
<dbReference type="PANTHER" id="PTHR32322:SF2">
    <property type="entry name" value="EAMA DOMAIN-CONTAINING PROTEIN"/>
    <property type="match status" value="1"/>
</dbReference>
<evidence type="ECO:0000256" key="3">
    <source>
        <dbReference type="ARBA" id="ARBA00022692"/>
    </source>
</evidence>
<evidence type="ECO:0000256" key="4">
    <source>
        <dbReference type="ARBA" id="ARBA00022989"/>
    </source>
</evidence>
<comment type="subcellular location">
    <subcellularLocation>
        <location evidence="1">Membrane</location>
        <topology evidence="1">Multi-pass membrane protein</topology>
    </subcellularLocation>
</comment>
<evidence type="ECO:0000256" key="1">
    <source>
        <dbReference type="ARBA" id="ARBA00004141"/>
    </source>
</evidence>
<dbReference type="InterPro" id="IPR050638">
    <property type="entry name" value="AA-Vitamin_Transporters"/>
</dbReference>
<feature type="transmembrane region" description="Helical" evidence="6">
    <location>
        <begin position="62"/>
        <end position="80"/>
    </location>
</feature>
<evidence type="ECO:0000256" key="6">
    <source>
        <dbReference type="SAM" id="Phobius"/>
    </source>
</evidence>
<feature type="transmembrane region" description="Helical" evidence="6">
    <location>
        <begin position="86"/>
        <end position="106"/>
    </location>
</feature>
<feature type="transmembrane region" description="Helical" evidence="6">
    <location>
        <begin position="240"/>
        <end position="258"/>
    </location>
</feature>
<dbReference type="InterPro" id="IPR037185">
    <property type="entry name" value="EmrE-like"/>
</dbReference>
<evidence type="ECO:0000256" key="2">
    <source>
        <dbReference type="ARBA" id="ARBA00007362"/>
    </source>
</evidence>
<organism evidence="8 9">
    <name type="scientific">Pseudomonas benzenivorans</name>
    <dbReference type="NCBI Taxonomy" id="556533"/>
    <lineage>
        <taxon>Bacteria</taxon>
        <taxon>Pseudomonadati</taxon>
        <taxon>Pseudomonadota</taxon>
        <taxon>Gammaproteobacteria</taxon>
        <taxon>Pseudomonadales</taxon>
        <taxon>Pseudomonadaceae</taxon>
        <taxon>Pseudomonas</taxon>
    </lineage>
</organism>
<feature type="domain" description="EamA" evidence="7">
    <location>
        <begin position="5"/>
        <end position="119"/>
    </location>
</feature>
<feature type="transmembrane region" description="Helical" evidence="6">
    <location>
        <begin position="141"/>
        <end position="162"/>
    </location>
</feature>
<keyword evidence="4 6" id="KW-1133">Transmembrane helix</keyword>
<sequence>MLNAHLSMLLWALLVALSFFAVAELGSDLDALPLIALRLLLSGLLFLPLLWRRRRRIGARALAVHALLGGLLAAHFASMFEALKHTGTLDIAMLFVTVPLLTLGCERLLLGIPVLGRLWPNLLAASGALALLALDQARFDAYAYGLYGLGCLALALYAPLTLRLKPWLGEQRSAASLACGNLLGGGVLLALLSLPGQRWQSLQWMTAADLGWIVYLAISATLVTFWLLHRAIHSLPPATVVAYSYMGSLFALLLQALWFQQAPSAMACAGAALILLGMAWQAYPASGVPVQEQG</sequence>
<proteinExistence type="inferred from homology"/>
<gene>
    <name evidence="8" type="ORF">KDW96_12910</name>
</gene>
<feature type="transmembrane region" description="Helical" evidence="6">
    <location>
        <begin position="118"/>
        <end position="135"/>
    </location>
</feature>
<evidence type="ECO:0000313" key="9">
    <source>
        <dbReference type="Proteomes" id="UP001059672"/>
    </source>
</evidence>
<keyword evidence="3 6" id="KW-0812">Transmembrane</keyword>
<feature type="domain" description="EamA" evidence="7">
    <location>
        <begin position="168"/>
        <end position="279"/>
    </location>
</feature>
<feature type="transmembrane region" description="Helical" evidence="6">
    <location>
        <begin position="31"/>
        <end position="50"/>
    </location>
</feature>
<evidence type="ECO:0000313" key="8">
    <source>
        <dbReference type="EMBL" id="UTW06089.1"/>
    </source>
</evidence>
<keyword evidence="5 6" id="KW-0472">Membrane</keyword>
<feature type="transmembrane region" description="Helical" evidence="6">
    <location>
        <begin position="174"/>
        <end position="192"/>
    </location>
</feature>